<evidence type="ECO:0000313" key="2">
    <source>
        <dbReference type="EMBL" id="TMR24940.1"/>
    </source>
</evidence>
<reference evidence="2 3" key="1">
    <citation type="submission" date="2019-05" db="EMBL/GenBank/DDBJ databases">
        <title>Draft genome sequence of Nonomuraea turkmeniaca DSM 43926.</title>
        <authorList>
            <person name="Saricaoglu S."/>
            <person name="Isik K."/>
        </authorList>
    </citation>
    <scope>NUCLEOTIDE SEQUENCE [LARGE SCALE GENOMIC DNA]</scope>
    <source>
        <strain evidence="2 3">DSM 43926</strain>
    </source>
</reference>
<feature type="compositionally biased region" description="Basic and acidic residues" evidence="1">
    <location>
        <begin position="63"/>
        <end position="75"/>
    </location>
</feature>
<dbReference type="RefSeq" id="WP_138664552.1">
    <property type="nucleotide sequence ID" value="NZ_VCKY01000006.1"/>
</dbReference>
<dbReference type="AlphaFoldDB" id="A0A5S4GFJ9"/>
<evidence type="ECO:0000313" key="3">
    <source>
        <dbReference type="Proteomes" id="UP000309128"/>
    </source>
</evidence>
<keyword evidence="3" id="KW-1185">Reference proteome</keyword>
<sequence length="75" mass="8666">MSVELTLEQRVERLEAVHEIQNMMSKMPRRTPPGVASIHRRGHPLDRICRDTQVMRNHPAVDATKDPLKEERKAA</sequence>
<evidence type="ECO:0000256" key="1">
    <source>
        <dbReference type="SAM" id="MobiDB-lite"/>
    </source>
</evidence>
<feature type="region of interest" description="Disordered" evidence="1">
    <location>
        <begin position="56"/>
        <end position="75"/>
    </location>
</feature>
<proteinExistence type="predicted"/>
<protein>
    <submittedName>
        <fullName evidence="2">Uncharacterized protein</fullName>
    </submittedName>
</protein>
<name>A0A5S4GFJ9_9ACTN</name>
<dbReference type="Proteomes" id="UP000309128">
    <property type="component" value="Unassembled WGS sequence"/>
</dbReference>
<accession>A0A5S4GFJ9</accession>
<dbReference type="EMBL" id="VCKY01000006">
    <property type="protein sequence ID" value="TMR24940.1"/>
    <property type="molecule type" value="Genomic_DNA"/>
</dbReference>
<gene>
    <name evidence="2" type="ORF">ETD86_03170</name>
</gene>
<comment type="caution">
    <text evidence="2">The sequence shown here is derived from an EMBL/GenBank/DDBJ whole genome shotgun (WGS) entry which is preliminary data.</text>
</comment>
<organism evidence="2 3">
    <name type="scientific">Nonomuraea turkmeniaca</name>
    <dbReference type="NCBI Taxonomy" id="103838"/>
    <lineage>
        <taxon>Bacteria</taxon>
        <taxon>Bacillati</taxon>
        <taxon>Actinomycetota</taxon>
        <taxon>Actinomycetes</taxon>
        <taxon>Streptosporangiales</taxon>
        <taxon>Streptosporangiaceae</taxon>
        <taxon>Nonomuraea</taxon>
    </lineage>
</organism>